<dbReference type="InterPro" id="IPR020904">
    <property type="entry name" value="Sc_DH/Rdtase_CS"/>
</dbReference>
<dbReference type="SUPFAM" id="SSF51735">
    <property type="entry name" value="NAD(P)-binding Rossmann-fold domains"/>
    <property type="match status" value="2"/>
</dbReference>
<keyword evidence="3" id="KW-0560">Oxidoreductase</keyword>
<dbReference type="InterPro" id="IPR051019">
    <property type="entry name" value="VLCFA-Steroid_DH"/>
</dbReference>
<dbReference type="AlphaFoldDB" id="A0A430QNR8"/>
<proteinExistence type="inferred from homology"/>
<keyword evidence="4" id="KW-1133">Transmembrane helix</keyword>
<dbReference type="PANTHER" id="PTHR43899:SF13">
    <property type="entry name" value="RH59310P"/>
    <property type="match status" value="1"/>
</dbReference>
<dbReference type="Gene3D" id="3.40.50.720">
    <property type="entry name" value="NAD(P)-binding Rossmann-like Domain"/>
    <property type="match status" value="3"/>
</dbReference>
<feature type="transmembrane region" description="Helical" evidence="4">
    <location>
        <begin position="6"/>
        <end position="31"/>
    </location>
</feature>
<keyword evidence="4" id="KW-0472">Membrane</keyword>
<dbReference type="CDD" id="cd05356">
    <property type="entry name" value="17beta-HSD1_like_SDR_c"/>
    <property type="match status" value="1"/>
</dbReference>
<dbReference type="STRING" id="6184.A0A430QNR8"/>
<evidence type="ECO:0000256" key="4">
    <source>
        <dbReference type="SAM" id="Phobius"/>
    </source>
</evidence>
<evidence type="ECO:0000313" key="6">
    <source>
        <dbReference type="Proteomes" id="UP000290809"/>
    </source>
</evidence>
<evidence type="ECO:0000313" key="5">
    <source>
        <dbReference type="EMBL" id="RTG89339.1"/>
    </source>
</evidence>
<name>A0A430QNR8_SCHBO</name>
<dbReference type="PRINTS" id="PR00081">
    <property type="entry name" value="GDHRDH"/>
</dbReference>
<dbReference type="Proteomes" id="UP000290809">
    <property type="component" value="Unassembled WGS sequence"/>
</dbReference>
<dbReference type="PANTHER" id="PTHR43899">
    <property type="entry name" value="RH59310P"/>
    <property type="match status" value="1"/>
</dbReference>
<dbReference type="GO" id="GO:0005783">
    <property type="term" value="C:endoplasmic reticulum"/>
    <property type="evidence" value="ECO:0007669"/>
    <property type="project" value="UniProtKB-SubCell"/>
</dbReference>
<reference evidence="5 6" key="1">
    <citation type="journal article" date="2019" name="PLoS Pathog.">
        <title>Genome sequence of the bovine parasite Schistosoma bovis Tanzania.</title>
        <authorList>
            <person name="Oey H."/>
            <person name="Zakrzewski M."/>
            <person name="Gobert G."/>
            <person name="Gravermann K."/>
            <person name="Stoye J."/>
            <person name="Jones M."/>
            <person name="Mcmanus D."/>
            <person name="Krause L."/>
        </authorList>
    </citation>
    <scope>NUCLEOTIDE SEQUENCE [LARGE SCALE GENOMIC DNA]</scope>
    <source>
        <strain evidence="5 6">TAN1997</strain>
    </source>
</reference>
<dbReference type="EMBL" id="QMKO01001510">
    <property type="protein sequence ID" value="RTG89339.1"/>
    <property type="molecule type" value="Genomic_DNA"/>
</dbReference>
<feature type="transmembrane region" description="Helical" evidence="4">
    <location>
        <begin position="112"/>
        <end position="138"/>
    </location>
</feature>
<comment type="caution">
    <text evidence="5">The sequence shown here is derived from an EMBL/GenBank/DDBJ whole genome shotgun (WGS) entry which is preliminary data.</text>
</comment>
<dbReference type="PROSITE" id="PS00061">
    <property type="entry name" value="ADH_SHORT"/>
    <property type="match status" value="1"/>
</dbReference>
<protein>
    <submittedName>
        <fullName evidence="5">17beta-estradiol 17-dehydrogenase / very-long-chain 3-oxoacyl-CoA reductase</fullName>
    </submittedName>
</protein>
<evidence type="ECO:0000256" key="3">
    <source>
        <dbReference type="ARBA" id="ARBA00023002"/>
    </source>
</evidence>
<evidence type="ECO:0000256" key="2">
    <source>
        <dbReference type="ARBA" id="ARBA00006484"/>
    </source>
</evidence>
<dbReference type="InterPro" id="IPR002347">
    <property type="entry name" value="SDR_fam"/>
</dbReference>
<evidence type="ECO:0000256" key="1">
    <source>
        <dbReference type="ARBA" id="ARBA00004240"/>
    </source>
</evidence>
<dbReference type="Pfam" id="PF00106">
    <property type="entry name" value="adh_short"/>
    <property type="match status" value="2"/>
</dbReference>
<gene>
    <name evidence="5" type="ORF">DC041_0007578</name>
</gene>
<comment type="subcellular location">
    <subcellularLocation>
        <location evidence="1">Endoplasmic reticulum</location>
    </subcellularLocation>
</comment>
<dbReference type="InterPro" id="IPR036291">
    <property type="entry name" value="NAD(P)-bd_dom_sf"/>
</dbReference>
<comment type="similarity">
    <text evidence="2">Belongs to the short-chain dehydrogenases/reductases (SDR) family.</text>
</comment>
<accession>A0A430QNR8</accession>
<keyword evidence="6" id="KW-1185">Reference proteome</keyword>
<dbReference type="GO" id="GO:0016491">
    <property type="term" value="F:oxidoreductase activity"/>
    <property type="evidence" value="ECO:0007669"/>
    <property type="project" value="UniProtKB-KW"/>
</dbReference>
<sequence>MDWIYLIRVIFGLFLMKQLIHLLYIIFIYTIGKRLFSKRKLLKQAGEWAIVTGATDGIGKVYAEELANDGLKIMLISRNEEKLLSVANEIERNYHVETRIVTADFTKMDWIYLIRVIFGLFLMKQLIHLLYIIFIYTIGKRLFSKRKLLKQAGEWAIVTGATDGIGKVYAEELANDGLKIMLISRNEEKLLNVANEIELNNVGMGVPKLDYYATADYITIDFIKNIVFCNTLPIAMMTHLVLPKMLKQPTNGMAIINIGSHSGYRPFPFLSLYSATKSFVNQLSRSISNENYDHRIHIQTVCPMFVSTAMNGYCKMSLFVPNAKDYGKCALDMLGVEQETFGYIGHAIKEYFTSLLPNSIWRYYMLFMKSWFDKHKKQ</sequence>
<organism evidence="5 6">
    <name type="scientific">Schistosoma bovis</name>
    <name type="common">Blood fluke</name>
    <dbReference type="NCBI Taxonomy" id="6184"/>
    <lineage>
        <taxon>Eukaryota</taxon>
        <taxon>Metazoa</taxon>
        <taxon>Spiralia</taxon>
        <taxon>Lophotrochozoa</taxon>
        <taxon>Platyhelminthes</taxon>
        <taxon>Trematoda</taxon>
        <taxon>Digenea</taxon>
        <taxon>Strigeidida</taxon>
        <taxon>Schistosomatoidea</taxon>
        <taxon>Schistosomatidae</taxon>
        <taxon>Schistosoma</taxon>
    </lineage>
</organism>
<dbReference type="PIRSF" id="PIRSF000126">
    <property type="entry name" value="11-beta-HSD1"/>
    <property type="match status" value="1"/>
</dbReference>
<keyword evidence="4" id="KW-0812">Transmembrane</keyword>